<dbReference type="EMBL" id="JAPFRF010000001">
    <property type="protein sequence ID" value="KAJ7344263.1"/>
    <property type="molecule type" value="Genomic_DNA"/>
</dbReference>
<evidence type="ECO:0000256" key="1">
    <source>
        <dbReference type="ARBA" id="ARBA00004496"/>
    </source>
</evidence>
<organism evidence="4 5">
    <name type="scientific">Phrynocephalus forsythii</name>
    <dbReference type="NCBI Taxonomy" id="171643"/>
    <lineage>
        <taxon>Eukaryota</taxon>
        <taxon>Metazoa</taxon>
        <taxon>Chordata</taxon>
        <taxon>Craniata</taxon>
        <taxon>Vertebrata</taxon>
        <taxon>Euteleostomi</taxon>
        <taxon>Lepidosauria</taxon>
        <taxon>Squamata</taxon>
        <taxon>Bifurcata</taxon>
        <taxon>Unidentata</taxon>
        <taxon>Episquamata</taxon>
        <taxon>Toxicofera</taxon>
        <taxon>Iguania</taxon>
        <taxon>Acrodonta</taxon>
        <taxon>Agamidae</taxon>
        <taxon>Agaminae</taxon>
        <taxon>Phrynocephalus</taxon>
    </lineage>
</organism>
<comment type="caution">
    <text evidence="4">The sequence shown here is derived from an EMBL/GenBank/DDBJ whole genome shotgun (WGS) entry which is preliminary data.</text>
</comment>
<feature type="compositionally biased region" description="Basic and acidic residues" evidence="3">
    <location>
        <begin position="385"/>
        <end position="396"/>
    </location>
</feature>
<dbReference type="GO" id="GO:0051310">
    <property type="term" value="P:metaphase chromosome alignment"/>
    <property type="evidence" value="ECO:0007669"/>
    <property type="project" value="TreeGrafter"/>
</dbReference>
<dbReference type="PANTHER" id="PTHR13142">
    <property type="entry name" value="INNER CENTROMERE PROTEIN"/>
    <property type="match status" value="1"/>
</dbReference>
<feature type="region of interest" description="Disordered" evidence="3">
    <location>
        <begin position="44"/>
        <end position="103"/>
    </location>
</feature>
<dbReference type="GO" id="GO:0000776">
    <property type="term" value="C:kinetochore"/>
    <property type="evidence" value="ECO:0007669"/>
    <property type="project" value="TreeGrafter"/>
</dbReference>
<feature type="region of interest" description="Disordered" evidence="3">
    <location>
        <begin position="371"/>
        <end position="441"/>
    </location>
</feature>
<feature type="compositionally biased region" description="Basic residues" evidence="3">
    <location>
        <begin position="696"/>
        <end position="712"/>
    </location>
</feature>
<accession>A0A9Q0Y8D5</accession>
<evidence type="ECO:0000256" key="3">
    <source>
        <dbReference type="SAM" id="MobiDB-lite"/>
    </source>
</evidence>
<dbReference type="Proteomes" id="UP001142489">
    <property type="component" value="Unassembled WGS sequence"/>
</dbReference>
<dbReference type="GO" id="GO:0005737">
    <property type="term" value="C:cytoplasm"/>
    <property type="evidence" value="ECO:0007669"/>
    <property type="project" value="UniProtKB-SubCell"/>
</dbReference>
<dbReference type="AlphaFoldDB" id="A0A9Q0Y8D5"/>
<feature type="region of interest" description="Disordered" evidence="3">
    <location>
        <begin position="590"/>
        <end position="712"/>
    </location>
</feature>
<feature type="region of interest" description="Disordered" evidence="3">
    <location>
        <begin position="545"/>
        <end position="575"/>
    </location>
</feature>
<evidence type="ECO:0000313" key="4">
    <source>
        <dbReference type="EMBL" id="KAJ7344263.1"/>
    </source>
</evidence>
<sequence>MVHLVTLEEEAQKKLKEFLQNVNDRNFVWMDEVLEEAIKMFSSDSSGEPLLMPKTPSQKNRQKKKRLSSVKNDQFSKKRLSKRYSTRSSSSKQIAQNLQHRKDSDIIMIDAENSSPCHRVTRSRAMRSARPSQDTCKKMSIDLAKGRVPLVEISANERHSAELQMEKTPPQTETVAGSISLFSNGKSPIKKSQPCSKVSLIVIPDTPEAKMIKEPRGASKLKIANVPIPKTPEKKEANPPEENMCVQQQDGCQPCETEAVQNSAERPQTPAAPNANRQSVRRSLMGGRPSMNCRVSLAESCSLSAKREKLVRKSLAKRLSKRKTYRQSSAACKCIRCTFHHHHDTAVWFGRLLSTVAEKLRMSLRSHKANMAAAVQSQGDQQGAECKDNSSGKGEDVQEQPQIIKRQSSYKRALGINDGPGTEEKLSPPRKKAPSPQYLSSKVSRPFKTFLHTVHKNQVLMMTPGSVSRNNTIKSFLKQNTPLRTTPQEKERQRFENLRKKEEAEQQRRQKLEEEKKRRMEEAKRKREERLRKVLQARERVERLEEEKKKRFEQKRAQYEERNDKVREDKLAEDKLKKAAAAKKLEELEARRKQEEEARKQKALQLEEEEHRHRELMQKRKEEEEQEKARKIAEQRRAELEREKNLSAERELQRKKEQERLQAQQEHERQEKEKAARLQREVLAAAKEKERSEKNWRRKRGNWNSKSRRSCS</sequence>
<keyword evidence="5" id="KW-1185">Reference proteome</keyword>
<dbReference type="GO" id="GO:0030496">
    <property type="term" value="C:midbody"/>
    <property type="evidence" value="ECO:0007669"/>
    <property type="project" value="TreeGrafter"/>
</dbReference>
<evidence type="ECO:0008006" key="6">
    <source>
        <dbReference type="Google" id="ProtNLM"/>
    </source>
</evidence>
<protein>
    <recommendedName>
        <fullName evidence="6">Inner centromere protein</fullName>
    </recommendedName>
</protein>
<dbReference type="GO" id="GO:0032133">
    <property type="term" value="C:chromosome passenger complex"/>
    <property type="evidence" value="ECO:0007669"/>
    <property type="project" value="TreeGrafter"/>
</dbReference>
<feature type="region of interest" description="Disordered" evidence="3">
    <location>
        <begin position="256"/>
        <end position="278"/>
    </location>
</feature>
<feature type="compositionally biased region" description="Polar residues" evidence="3">
    <location>
        <begin position="476"/>
        <end position="486"/>
    </location>
</feature>
<dbReference type="GO" id="GO:0005634">
    <property type="term" value="C:nucleus"/>
    <property type="evidence" value="ECO:0007669"/>
    <property type="project" value="TreeGrafter"/>
</dbReference>
<dbReference type="PANTHER" id="PTHR13142:SF1">
    <property type="entry name" value="INNER CENTROMERE PROTEIN"/>
    <property type="match status" value="1"/>
</dbReference>
<dbReference type="GO" id="GO:0051257">
    <property type="term" value="P:meiotic spindle midzone assembly"/>
    <property type="evidence" value="ECO:0007669"/>
    <property type="project" value="TreeGrafter"/>
</dbReference>
<feature type="compositionally biased region" description="Basic and acidic residues" evidence="3">
    <location>
        <begin position="590"/>
        <end position="600"/>
    </location>
</feature>
<reference evidence="4" key="1">
    <citation type="journal article" date="2023" name="DNA Res.">
        <title>Chromosome-level genome assembly of Phrynocephalus forsythii using third-generation DNA sequencing and Hi-C analysis.</title>
        <authorList>
            <person name="Qi Y."/>
            <person name="Zhao W."/>
            <person name="Zhao Y."/>
            <person name="Niu C."/>
            <person name="Cao S."/>
            <person name="Zhang Y."/>
        </authorList>
    </citation>
    <scope>NUCLEOTIDE SEQUENCE</scope>
    <source>
        <tissue evidence="4">Muscle</tissue>
    </source>
</reference>
<feature type="region of interest" description="Disordered" evidence="3">
    <location>
        <begin position="476"/>
        <end position="529"/>
    </location>
</feature>
<proteinExistence type="predicted"/>
<evidence type="ECO:0000256" key="2">
    <source>
        <dbReference type="ARBA" id="ARBA00022490"/>
    </source>
</evidence>
<gene>
    <name evidence="4" type="ORF">JRQ81_000213</name>
</gene>
<comment type="subcellular location">
    <subcellularLocation>
        <location evidence="1">Cytoplasm</location>
    </subcellularLocation>
</comment>
<dbReference type="OrthoDB" id="6123at2759"/>
<evidence type="ECO:0000313" key="5">
    <source>
        <dbReference type="Proteomes" id="UP001142489"/>
    </source>
</evidence>
<name>A0A9Q0Y8D5_9SAUR</name>
<dbReference type="GO" id="GO:1990385">
    <property type="term" value="C:meiotic spindle midzone"/>
    <property type="evidence" value="ECO:0007669"/>
    <property type="project" value="TreeGrafter"/>
</dbReference>
<keyword evidence="2" id="KW-0963">Cytoplasm</keyword>
<feature type="compositionally biased region" description="Basic and acidic residues" evidence="3">
    <location>
        <begin position="609"/>
        <end position="695"/>
    </location>
</feature>
<dbReference type="GO" id="GO:0000281">
    <property type="term" value="P:mitotic cytokinesis"/>
    <property type="evidence" value="ECO:0007669"/>
    <property type="project" value="TreeGrafter"/>
</dbReference>
<dbReference type="Gene3D" id="1.20.5.3600">
    <property type="match status" value="1"/>
</dbReference>
<feature type="compositionally biased region" description="Basic and acidic residues" evidence="3">
    <location>
        <begin position="487"/>
        <end position="529"/>
    </location>
</feature>